<feature type="region of interest" description="Disordered" evidence="1">
    <location>
        <begin position="39"/>
        <end position="93"/>
    </location>
</feature>
<protein>
    <recommendedName>
        <fullName evidence="4">CAP domain-containing protein</fullName>
    </recommendedName>
</protein>
<accession>A0A6B0GG80</accession>
<proteinExistence type="predicted"/>
<evidence type="ECO:0008006" key="4">
    <source>
        <dbReference type="Google" id="ProtNLM"/>
    </source>
</evidence>
<dbReference type="Proteomes" id="UP000451471">
    <property type="component" value="Unassembled WGS sequence"/>
</dbReference>
<dbReference type="OrthoDB" id="60683at2157"/>
<comment type="caution">
    <text evidence="2">The sequence shown here is derived from an EMBL/GenBank/DDBJ whole genome shotgun (WGS) entry which is preliminary data.</text>
</comment>
<sequence length="242" mass="25047">MVNKVLVLVLGAVVIASLVVGGLLGMQFGGSVGETTPAVTATPAGQSAPASTTPATSAPTTTTAVTADPTTASSTPDPTATPEPTPTFSASSVNTTAVEGHLRVAIDEEVRSGLGSLADEATLGKMAQSHSDAMADQGYPAHAANGLSTRARYEKFDRYNHCRVPNDDNRGIRDGEELEVITRITLETGDDPNERVIADQLLAEWTADETATEKLSLQNAKKAGVGVTVTDDGYVYATVDLC</sequence>
<reference evidence="2 3" key="1">
    <citation type="submission" date="2019-12" db="EMBL/GenBank/DDBJ databases">
        <title>Halocatena pleomorpha gen. nov. sp. nov., an extremely halophilic archaeon of family Halobacteriaceae isolated from saltpan soil.</title>
        <authorList>
            <person name="Pal Y."/>
            <person name="Verma A."/>
            <person name="Krishnamurthi S."/>
            <person name="Kumar P."/>
        </authorList>
    </citation>
    <scope>NUCLEOTIDE SEQUENCE [LARGE SCALE GENOMIC DNA]</scope>
    <source>
        <strain evidence="2 3">JCM 16495</strain>
    </source>
</reference>
<evidence type="ECO:0000313" key="3">
    <source>
        <dbReference type="Proteomes" id="UP000451471"/>
    </source>
</evidence>
<name>A0A6B0GG80_9EURY</name>
<evidence type="ECO:0000313" key="2">
    <source>
        <dbReference type="EMBL" id="MWG33520.1"/>
    </source>
</evidence>
<feature type="compositionally biased region" description="Low complexity" evidence="1">
    <location>
        <begin position="40"/>
        <end position="78"/>
    </location>
</feature>
<dbReference type="AlphaFoldDB" id="A0A6B0GG80"/>
<gene>
    <name evidence="2" type="ORF">GQS65_03275</name>
</gene>
<dbReference type="Gene3D" id="3.40.33.10">
    <property type="entry name" value="CAP"/>
    <property type="match status" value="1"/>
</dbReference>
<evidence type="ECO:0000256" key="1">
    <source>
        <dbReference type="SAM" id="MobiDB-lite"/>
    </source>
</evidence>
<dbReference type="InterPro" id="IPR035940">
    <property type="entry name" value="CAP_sf"/>
</dbReference>
<dbReference type="EMBL" id="WSZK01000008">
    <property type="protein sequence ID" value="MWG33520.1"/>
    <property type="molecule type" value="Genomic_DNA"/>
</dbReference>
<dbReference type="RefSeq" id="WP_158203251.1">
    <property type="nucleotide sequence ID" value="NZ_WSZK01000008.1"/>
</dbReference>
<keyword evidence="3" id="KW-1185">Reference proteome</keyword>
<organism evidence="2 3">
    <name type="scientific">Halomarina oriensis</name>
    <dbReference type="NCBI Taxonomy" id="671145"/>
    <lineage>
        <taxon>Archaea</taxon>
        <taxon>Methanobacteriati</taxon>
        <taxon>Methanobacteriota</taxon>
        <taxon>Stenosarchaea group</taxon>
        <taxon>Halobacteria</taxon>
        <taxon>Halobacteriales</taxon>
        <taxon>Natronomonadaceae</taxon>
        <taxon>Halomarina</taxon>
    </lineage>
</organism>